<keyword evidence="6 7" id="KW-0472">Membrane</keyword>
<evidence type="ECO:0000313" key="9">
    <source>
        <dbReference type="EMBL" id="CAA9534897.1"/>
    </source>
</evidence>
<dbReference type="Pfam" id="PF02683">
    <property type="entry name" value="DsbD_TM"/>
    <property type="match status" value="1"/>
</dbReference>
<feature type="transmembrane region" description="Helical" evidence="7">
    <location>
        <begin position="83"/>
        <end position="108"/>
    </location>
</feature>
<accession>A0A6J4U084</accession>
<evidence type="ECO:0000256" key="5">
    <source>
        <dbReference type="ARBA" id="ARBA00022989"/>
    </source>
</evidence>
<comment type="similarity">
    <text evidence="2">Belongs to the DsbD family.</text>
</comment>
<keyword evidence="3 7" id="KW-0812">Transmembrane</keyword>
<dbReference type="GO" id="GO:0017004">
    <property type="term" value="P:cytochrome complex assembly"/>
    <property type="evidence" value="ECO:0007669"/>
    <property type="project" value="UniProtKB-KW"/>
</dbReference>
<dbReference type="GO" id="GO:0016020">
    <property type="term" value="C:membrane"/>
    <property type="evidence" value="ECO:0007669"/>
    <property type="project" value="UniProtKB-SubCell"/>
</dbReference>
<sequence length="278" mass="28917">MDAPRFRYPFPAPPRRRLTPPTGRCYARPMNESVPIVTAFVAGVLSFSSPCVLPLVPIYLAHLAGVSVGATGARARTRVLGNALAYVAGFSTVFVLLGVALGAAGALVDTAEIVAGNRLWIVRLGGVLLVLLGLHQLGVITLPFLNRERRARFDGLPSGHLGSSFAIGAAFGAGWSPCVGPILGAILTMAAGQGSVERSAVLLAVYAAGLSVPFLLAAVGFGAAPGVIRRLNRRLQAVTTVSGAVMVATGAIMLLGIYERVFARIIAEAPWSPWEPTL</sequence>
<name>A0A6J4U084_9BACT</name>
<evidence type="ECO:0000256" key="2">
    <source>
        <dbReference type="ARBA" id="ARBA00006143"/>
    </source>
</evidence>
<keyword evidence="4" id="KW-0201">Cytochrome c-type biogenesis</keyword>
<dbReference type="InterPro" id="IPR051790">
    <property type="entry name" value="Cytochrome_c-biogenesis_DsbD"/>
</dbReference>
<evidence type="ECO:0000259" key="8">
    <source>
        <dbReference type="Pfam" id="PF02683"/>
    </source>
</evidence>
<evidence type="ECO:0000256" key="4">
    <source>
        <dbReference type="ARBA" id="ARBA00022748"/>
    </source>
</evidence>
<dbReference type="PANTHER" id="PTHR31272">
    <property type="entry name" value="CYTOCHROME C-TYPE BIOGENESIS PROTEIN HI_1454-RELATED"/>
    <property type="match status" value="1"/>
</dbReference>
<keyword evidence="5 7" id="KW-1133">Transmembrane helix</keyword>
<feature type="transmembrane region" description="Helical" evidence="7">
    <location>
        <begin position="120"/>
        <end position="145"/>
    </location>
</feature>
<reference evidence="9" key="1">
    <citation type="submission" date="2020-02" db="EMBL/GenBank/DDBJ databases">
        <authorList>
            <person name="Meier V. D."/>
        </authorList>
    </citation>
    <scope>NUCLEOTIDE SEQUENCE</scope>
    <source>
        <strain evidence="9">AVDCRST_MAG73</strain>
    </source>
</reference>
<evidence type="ECO:0000256" key="1">
    <source>
        <dbReference type="ARBA" id="ARBA00004141"/>
    </source>
</evidence>
<feature type="transmembrane region" description="Helical" evidence="7">
    <location>
        <begin position="36"/>
        <end position="62"/>
    </location>
</feature>
<dbReference type="EMBL" id="CADCWE010000081">
    <property type="protein sequence ID" value="CAA9534897.1"/>
    <property type="molecule type" value="Genomic_DNA"/>
</dbReference>
<protein>
    <submittedName>
        <fullName evidence="9">Cytochrome c-type biogenesis protein CcdA (DsbD analog)</fullName>
    </submittedName>
</protein>
<comment type="subcellular location">
    <subcellularLocation>
        <location evidence="1">Membrane</location>
        <topology evidence="1">Multi-pass membrane protein</topology>
    </subcellularLocation>
</comment>
<evidence type="ECO:0000256" key="6">
    <source>
        <dbReference type="ARBA" id="ARBA00023136"/>
    </source>
</evidence>
<dbReference type="PANTHER" id="PTHR31272:SF4">
    <property type="entry name" value="CYTOCHROME C-TYPE BIOGENESIS PROTEIN HI_1454-RELATED"/>
    <property type="match status" value="1"/>
</dbReference>
<evidence type="ECO:0000256" key="3">
    <source>
        <dbReference type="ARBA" id="ARBA00022692"/>
    </source>
</evidence>
<feature type="transmembrane region" description="Helical" evidence="7">
    <location>
        <begin position="235"/>
        <end position="258"/>
    </location>
</feature>
<gene>
    <name evidence="9" type="ORF">AVDCRST_MAG73-1288</name>
</gene>
<feature type="domain" description="Cytochrome C biogenesis protein transmembrane" evidence="8">
    <location>
        <begin position="36"/>
        <end position="254"/>
    </location>
</feature>
<dbReference type="InterPro" id="IPR003834">
    <property type="entry name" value="Cyt_c_assmbl_TM_dom"/>
</dbReference>
<organism evidence="9">
    <name type="scientific">uncultured Thermomicrobiales bacterium</name>
    <dbReference type="NCBI Taxonomy" id="1645740"/>
    <lineage>
        <taxon>Bacteria</taxon>
        <taxon>Pseudomonadati</taxon>
        <taxon>Thermomicrobiota</taxon>
        <taxon>Thermomicrobia</taxon>
        <taxon>Thermomicrobiales</taxon>
        <taxon>environmental samples</taxon>
    </lineage>
</organism>
<evidence type="ECO:0000256" key="7">
    <source>
        <dbReference type="SAM" id="Phobius"/>
    </source>
</evidence>
<proteinExistence type="inferred from homology"/>
<feature type="transmembrane region" description="Helical" evidence="7">
    <location>
        <begin position="165"/>
        <end position="191"/>
    </location>
</feature>
<feature type="transmembrane region" description="Helical" evidence="7">
    <location>
        <begin position="203"/>
        <end position="223"/>
    </location>
</feature>
<dbReference type="AlphaFoldDB" id="A0A6J4U084"/>